<evidence type="ECO:0000256" key="2">
    <source>
        <dbReference type="ARBA" id="ARBA00022801"/>
    </source>
</evidence>
<dbReference type="Proteomes" id="UP001329430">
    <property type="component" value="Chromosome 2"/>
</dbReference>
<dbReference type="InterPro" id="IPR000073">
    <property type="entry name" value="AB_hydrolase_1"/>
</dbReference>
<comment type="caution">
    <text evidence="4">The sequence shown here is derived from an EMBL/GenBank/DDBJ whole genome shotgun (WGS) entry which is preliminary data.</text>
</comment>
<dbReference type="SUPFAM" id="SSF53474">
    <property type="entry name" value="alpha/beta-Hydrolases"/>
    <property type="match status" value="1"/>
</dbReference>
<reference evidence="4 5" key="1">
    <citation type="journal article" date="2024" name="Insects">
        <title>An Improved Chromosome-Level Genome Assembly of the Firefly Pyrocoelia pectoralis.</title>
        <authorList>
            <person name="Fu X."/>
            <person name="Meyer-Rochow V.B."/>
            <person name="Ballantyne L."/>
            <person name="Zhu X."/>
        </authorList>
    </citation>
    <scope>NUCLEOTIDE SEQUENCE [LARGE SCALE GENOMIC DNA]</scope>
    <source>
        <strain evidence="4">XCY_ONT2</strain>
    </source>
</reference>
<comment type="similarity">
    <text evidence="1">Belongs to the AB hydrolase superfamily.</text>
</comment>
<evidence type="ECO:0000313" key="4">
    <source>
        <dbReference type="EMBL" id="KAK5649154.1"/>
    </source>
</evidence>
<dbReference type="Pfam" id="PF00561">
    <property type="entry name" value="Abhydrolase_1"/>
    <property type="match status" value="1"/>
</dbReference>
<accession>A0AAN7VSK6</accession>
<dbReference type="Gene3D" id="3.40.50.1820">
    <property type="entry name" value="alpha/beta hydrolase"/>
    <property type="match status" value="1"/>
</dbReference>
<proteinExistence type="inferred from homology"/>
<dbReference type="EMBL" id="JAVRBK010000002">
    <property type="protein sequence ID" value="KAK5649154.1"/>
    <property type="molecule type" value="Genomic_DNA"/>
</dbReference>
<dbReference type="GO" id="GO:0016020">
    <property type="term" value="C:membrane"/>
    <property type="evidence" value="ECO:0007669"/>
    <property type="project" value="TreeGrafter"/>
</dbReference>
<dbReference type="PANTHER" id="PTHR43798">
    <property type="entry name" value="MONOACYLGLYCEROL LIPASE"/>
    <property type="match status" value="1"/>
</dbReference>
<sequence length="297" mass="33939">MFTSEIEIPVPWGTIACKTWGNEKNCKILLVPGIGDNVESFSGLISLLPQWFFYVAVDLPGHGKSSHFPQNVIFNMWDYIITIRLIIRFLKEDQIILLGHSFGGSLVTIYTQLYPNQISKLILIESSYFYPIEIKHLPLRFDELIEGASELLTRMSTSAPKSFTYNEGLNTMNNTRMHGHVRKESAKKLYERNIIEISDGNYQSRIDPRIKYVPYVFIKTPSQISILKKYPIVCATLSIVAINSKFPSEERKLVATMEKMTRNCVTKFVNGNHNVHSNSPQVIAPLISNFLIHKCHL</sequence>
<keyword evidence="5" id="KW-1185">Reference proteome</keyword>
<feature type="domain" description="AB hydrolase-1" evidence="3">
    <location>
        <begin position="28"/>
        <end position="159"/>
    </location>
</feature>
<protein>
    <recommendedName>
        <fullName evidence="3">AB hydrolase-1 domain-containing protein</fullName>
    </recommendedName>
</protein>
<keyword evidence="2" id="KW-0378">Hydrolase</keyword>
<organism evidence="4 5">
    <name type="scientific">Pyrocoelia pectoralis</name>
    <dbReference type="NCBI Taxonomy" id="417401"/>
    <lineage>
        <taxon>Eukaryota</taxon>
        <taxon>Metazoa</taxon>
        <taxon>Ecdysozoa</taxon>
        <taxon>Arthropoda</taxon>
        <taxon>Hexapoda</taxon>
        <taxon>Insecta</taxon>
        <taxon>Pterygota</taxon>
        <taxon>Neoptera</taxon>
        <taxon>Endopterygota</taxon>
        <taxon>Coleoptera</taxon>
        <taxon>Polyphaga</taxon>
        <taxon>Elateriformia</taxon>
        <taxon>Elateroidea</taxon>
        <taxon>Lampyridae</taxon>
        <taxon>Lampyrinae</taxon>
        <taxon>Pyrocoelia</taxon>
    </lineage>
</organism>
<evidence type="ECO:0000259" key="3">
    <source>
        <dbReference type="Pfam" id="PF00561"/>
    </source>
</evidence>
<dbReference type="PRINTS" id="PR00111">
    <property type="entry name" value="ABHYDROLASE"/>
</dbReference>
<dbReference type="AlphaFoldDB" id="A0AAN7VSK6"/>
<name>A0AAN7VSK6_9COLE</name>
<dbReference type="GO" id="GO:0016787">
    <property type="term" value="F:hydrolase activity"/>
    <property type="evidence" value="ECO:0007669"/>
    <property type="project" value="UniProtKB-KW"/>
</dbReference>
<gene>
    <name evidence="4" type="ORF">RI129_004046</name>
</gene>
<evidence type="ECO:0000256" key="1">
    <source>
        <dbReference type="ARBA" id="ARBA00008645"/>
    </source>
</evidence>
<dbReference type="PANTHER" id="PTHR43798:SF14">
    <property type="entry name" value="SERINE HYDROLASE-LIKE PROTEIN DDB_G0286239"/>
    <property type="match status" value="1"/>
</dbReference>
<dbReference type="InterPro" id="IPR029058">
    <property type="entry name" value="AB_hydrolase_fold"/>
</dbReference>
<evidence type="ECO:0000313" key="5">
    <source>
        <dbReference type="Proteomes" id="UP001329430"/>
    </source>
</evidence>
<dbReference type="InterPro" id="IPR050266">
    <property type="entry name" value="AB_hydrolase_sf"/>
</dbReference>